<dbReference type="InterPro" id="IPR000594">
    <property type="entry name" value="ThiF_NAD_FAD-bd"/>
</dbReference>
<name>A0ABM0JQ46_APLCA</name>
<feature type="binding site" evidence="11">
    <location>
        <position position="295"/>
    </location>
    <ligand>
        <name>Zn(2+)</name>
        <dbReference type="ChEBI" id="CHEBI:29105"/>
    </ligand>
</feature>
<keyword evidence="8 11" id="KW-0067">ATP-binding</keyword>
<dbReference type="SMART" id="SM00450">
    <property type="entry name" value="RHOD"/>
    <property type="match status" value="1"/>
</dbReference>
<evidence type="ECO:0000256" key="2">
    <source>
        <dbReference type="ARBA" id="ARBA00022490"/>
    </source>
</evidence>
<evidence type="ECO:0000256" key="1">
    <source>
        <dbReference type="ARBA" id="ARBA00004514"/>
    </source>
</evidence>
<evidence type="ECO:0000256" key="4">
    <source>
        <dbReference type="ARBA" id="ARBA00022694"/>
    </source>
</evidence>
<dbReference type="Gene3D" id="3.40.250.10">
    <property type="entry name" value="Rhodanese-like domain"/>
    <property type="match status" value="1"/>
</dbReference>
<dbReference type="EC" id="2.7.7.-" evidence="11"/>
<dbReference type="EC" id="2.8.1.-" evidence="11"/>
<evidence type="ECO:0000256" key="10">
    <source>
        <dbReference type="ARBA" id="ARBA00023268"/>
    </source>
</evidence>
<evidence type="ECO:0000256" key="7">
    <source>
        <dbReference type="ARBA" id="ARBA00022833"/>
    </source>
</evidence>
<comment type="function">
    <text evidence="11">Plays a central role in 2-thiolation of mcm(5)S(2)U at tRNA wobble positions of cytosolic tRNA(Lys), tRNA(Glu) and tRNA(Gln). Acts by mediating the C-terminal thiocarboxylation of the sulfur carrier URM1. Its N-terminus first activates URM1 as acyl-adenylate (-COAMP), then the persulfide sulfur on the catalytic cysteine is transferred to URM1 to form thiocarboxylation (-COSH) of its C-terminus. The reaction probably involves hydrogen sulfide that is generated from the persulfide intermediate and that acts as nucleophile towards URM1. Subsequently, a transient disulfide bond is formed. Does not use thiosulfate as sulfur donor; NFS1 probably acting as a sulfur donor for thiocarboxylation reactions.</text>
</comment>
<dbReference type="PANTHER" id="PTHR10953:SF102">
    <property type="entry name" value="ADENYLYLTRANSFERASE AND SULFURTRANSFERASE MOCS3"/>
    <property type="match status" value="1"/>
</dbReference>
<evidence type="ECO:0000313" key="14">
    <source>
        <dbReference type="Proteomes" id="UP000694888"/>
    </source>
</evidence>
<keyword evidence="6 11" id="KW-0547">Nucleotide-binding</keyword>
<keyword evidence="5 11" id="KW-0479">Metal-binding</keyword>
<dbReference type="PROSITE" id="PS50206">
    <property type="entry name" value="RHODANESE_3"/>
    <property type="match status" value="1"/>
</dbReference>
<evidence type="ECO:0000256" key="11">
    <source>
        <dbReference type="HAMAP-Rule" id="MF_03049"/>
    </source>
</evidence>
<dbReference type="InterPro" id="IPR028885">
    <property type="entry name" value="MOCS3/Uba4"/>
</dbReference>
<dbReference type="InterPro" id="IPR036873">
    <property type="entry name" value="Rhodanese-like_dom_sf"/>
</dbReference>
<protein>
    <recommendedName>
        <fullName evidence="11">Adenylyltransferase and sulfurtransferase MOCS3 homolog</fullName>
    </recommendedName>
    <alternativeName>
        <fullName evidence="11">UBA4 homolog</fullName>
    </alternativeName>
    <alternativeName>
        <fullName evidence="11">Ubiquitin-like protein activator 4 homolog</fullName>
    </alternativeName>
    <domain>
        <recommendedName>
            <fullName evidence="11">Adenylyltransferase</fullName>
            <ecNumber evidence="11">2.7.7.-</ecNumber>
        </recommendedName>
    </domain>
    <domain>
        <recommendedName>
            <fullName evidence="11">Sulfurtransferase</fullName>
            <ecNumber evidence="11">2.8.1.-</ecNumber>
        </recommendedName>
    </domain>
</protein>
<keyword evidence="15" id="KW-0548">Nucleotidyltransferase</keyword>
<dbReference type="GO" id="GO:0016779">
    <property type="term" value="F:nucleotidyltransferase activity"/>
    <property type="evidence" value="ECO:0007669"/>
    <property type="project" value="UniProtKB-KW"/>
</dbReference>
<keyword evidence="2 11" id="KW-0963">Cytoplasm</keyword>
<dbReference type="Pfam" id="PF00581">
    <property type="entry name" value="Rhodanese"/>
    <property type="match status" value="1"/>
</dbReference>
<keyword evidence="9 11" id="KW-0501">Molybdenum cofactor biosynthesis</keyword>
<evidence type="ECO:0000256" key="9">
    <source>
        <dbReference type="ARBA" id="ARBA00023150"/>
    </source>
</evidence>
<dbReference type="Proteomes" id="UP000694888">
    <property type="component" value="Unplaced"/>
</dbReference>
<organism evidence="14 15">
    <name type="scientific">Aplysia californica</name>
    <name type="common">California sea hare</name>
    <dbReference type="NCBI Taxonomy" id="6500"/>
    <lineage>
        <taxon>Eukaryota</taxon>
        <taxon>Metazoa</taxon>
        <taxon>Spiralia</taxon>
        <taxon>Lophotrochozoa</taxon>
        <taxon>Mollusca</taxon>
        <taxon>Gastropoda</taxon>
        <taxon>Heterobranchia</taxon>
        <taxon>Euthyneura</taxon>
        <taxon>Tectipleura</taxon>
        <taxon>Aplysiida</taxon>
        <taxon>Aplysioidea</taxon>
        <taxon>Aplysiidae</taxon>
        <taxon>Aplysia</taxon>
    </lineage>
</organism>
<comment type="similarity">
    <text evidence="11">In the N-terminal section; belongs to the HesA/MoeB/ThiF family. UBA4 subfamily.</text>
</comment>
<comment type="pathway">
    <text evidence="11">tRNA modification; 5-methoxycarbonylmethyl-2-thiouridine-tRNA biosynthesis.</text>
</comment>
<dbReference type="HAMAP" id="MF_03049">
    <property type="entry name" value="MOCS3_Uba4"/>
    <property type="match status" value="1"/>
</dbReference>
<feature type="binding site" evidence="11">
    <location>
        <begin position="118"/>
        <end position="122"/>
    </location>
    <ligand>
        <name>ATP</name>
        <dbReference type="ChEBI" id="CHEBI:30616"/>
    </ligand>
</feature>
<dbReference type="InterPro" id="IPR001763">
    <property type="entry name" value="Rhodanese-like_dom"/>
</dbReference>
<evidence type="ECO:0000259" key="13">
    <source>
        <dbReference type="PROSITE" id="PS50206"/>
    </source>
</evidence>
<dbReference type="InterPro" id="IPR045886">
    <property type="entry name" value="ThiF/MoeB/HesA"/>
</dbReference>
<feature type="binding site" evidence="11">
    <location>
        <position position="220"/>
    </location>
    <ligand>
        <name>Zn(2+)</name>
        <dbReference type="ChEBI" id="CHEBI:29105"/>
    </ligand>
</feature>
<dbReference type="PANTHER" id="PTHR10953">
    <property type="entry name" value="UBIQUITIN-ACTIVATING ENZYME E1"/>
    <property type="match status" value="1"/>
</dbReference>
<sequence length="452" mass="49478">MADIKELQEALLKKDEEIRLLKQKVEEANAQLRVVTTANADVVSKLLETSSKLSNDDIMRYSRQLILPDLGVKGQIGLKNSSVLIIGAGGLGCPAAIYLAAAGIGRLGVVDYDEVELSNLHRQILHTESRVGLSKSLSIARSCHSLNSSVEYVPYQLQLDSSNALDIIKCYDIVLDATDNVATRYLLNDACVLAGKPLVSGSALRFEGQLTVYNYEGGPCYRCLYPRPPPPETVTNCSEGGVVGVVPGIIGSIQALEAIKIASGLGSSYKQRLLLFDALDGTFRTPKLRPRNTDCPVCGDKPSIQQLIDYEQFCGARASDKDKDLHVLEENCRISPKEYAEMLKGGEPHILLDVRPAVELDICRLPQPALNIPYSSFGKSGTTCPSDLSQAMEKYGEDEKVPIVCVCRRGNDSQLVVRELKEKLAGKNVTVMDIKRGLYGWQKQVDQSFPLY</sequence>
<comment type="cofactor">
    <cofactor evidence="11">
        <name>Zn(2+)</name>
        <dbReference type="ChEBI" id="CHEBI:29105"/>
    </cofactor>
    <text evidence="11">Binds 1 zinc ion per subunit.</text>
</comment>
<dbReference type="GeneID" id="101857800"/>
<feature type="active site" description="Glycyl thioester intermediate; for adenylyltransferase activity" evidence="11">
    <location>
        <position position="237"/>
    </location>
</feature>
<reference evidence="15" key="1">
    <citation type="submission" date="2025-08" db="UniProtKB">
        <authorList>
            <consortium name="RefSeq"/>
        </authorList>
    </citation>
    <scope>IDENTIFICATION</scope>
</reference>
<evidence type="ECO:0000256" key="3">
    <source>
        <dbReference type="ARBA" id="ARBA00022679"/>
    </source>
</evidence>
<feature type="domain" description="Rhodanese" evidence="13">
    <location>
        <begin position="345"/>
        <end position="450"/>
    </location>
</feature>
<feature type="binding site" evidence="11">
    <location>
        <position position="90"/>
    </location>
    <ligand>
        <name>ATP</name>
        <dbReference type="ChEBI" id="CHEBI:30616"/>
    </ligand>
</feature>
<dbReference type="Gene3D" id="3.40.50.720">
    <property type="entry name" value="NAD(P)-binding Rossmann-like Domain"/>
    <property type="match status" value="1"/>
</dbReference>
<dbReference type="InterPro" id="IPR035985">
    <property type="entry name" value="Ubiquitin-activating_enz"/>
</dbReference>
<evidence type="ECO:0000256" key="6">
    <source>
        <dbReference type="ARBA" id="ARBA00022741"/>
    </source>
</evidence>
<feature type="active site" description="Cysteine persulfide intermediate; for sulfurtransferase activity" evidence="11">
    <location>
        <position position="407"/>
    </location>
</feature>
<feature type="binding site" evidence="11">
    <location>
        <begin position="179"/>
        <end position="180"/>
    </location>
    <ligand>
        <name>ATP</name>
        <dbReference type="ChEBI" id="CHEBI:30616"/>
    </ligand>
</feature>
<keyword evidence="7 11" id="KW-0862">Zinc</keyword>
<feature type="coiled-coil region" evidence="12">
    <location>
        <begin position="4"/>
        <end position="38"/>
    </location>
</feature>
<feature type="binding site" evidence="11">
    <location>
        <position position="111"/>
    </location>
    <ligand>
        <name>ATP</name>
        <dbReference type="ChEBI" id="CHEBI:30616"/>
    </ligand>
</feature>
<keyword evidence="4 11" id="KW-0819">tRNA processing</keyword>
<feature type="binding site" evidence="11">
    <location>
        <position position="135"/>
    </location>
    <ligand>
        <name>ATP</name>
        <dbReference type="ChEBI" id="CHEBI:30616"/>
    </ligand>
</feature>
<feature type="binding site" evidence="11">
    <location>
        <position position="223"/>
    </location>
    <ligand>
        <name>Zn(2+)</name>
        <dbReference type="ChEBI" id="CHEBI:29105"/>
    </ligand>
</feature>
<comment type="subcellular location">
    <subcellularLocation>
        <location evidence="1">Cytoplasm</location>
        <location evidence="1">Cytosol</location>
    </subcellularLocation>
</comment>
<dbReference type="SUPFAM" id="SSF69572">
    <property type="entry name" value="Activating enzymes of the ubiquitin-like proteins"/>
    <property type="match status" value="1"/>
</dbReference>
<evidence type="ECO:0000256" key="5">
    <source>
        <dbReference type="ARBA" id="ARBA00022723"/>
    </source>
</evidence>
<evidence type="ECO:0000256" key="8">
    <source>
        <dbReference type="ARBA" id="ARBA00022840"/>
    </source>
</evidence>
<dbReference type="Pfam" id="PF00899">
    <property type="entry name" value="ThiF"/>
    <property type="match status" value="1"/>
</dbReference>
<evidence type="ECO:0000313" key="15">
    <source>
        <dbReference type="RefSeq" id="XP_005098924.1"/>
    </source>
</evidence>
<dbReference type="CDD" id="cd00757">
    <property type="entry name" value="ThiF_MoeB_HesA_family"/>
    <property type="match status" value="1"/>
</dbReference>
<accession>A0ABM0JQ46</accession>
<keyword evidence="14" id="KW-1185">Reference proteome</keyword>
<dbReference type="NCBIfam" id="NF004281">
    <property type="entry name" value="PRK05690.1"/>
    <property type="match status" value="1"/>
</dbReference>
<dbReference type="RefSeq" id="XP_005098924.1">
    <property type="nucleotide sequence ID" value="XM_005098867.3"/>
</dbReference>
<keyword evidence="12" id="KW-0175">Coiled coil</keyword>
<keyword evidence="3 11" id="KW-0808">Transferase</keyword>
<keyword evidence="10 11" id="KW-0511">Multifunctional enzyme</keyword>
<proteinExistence type="inferred from homology"/>
<gene>
    <name evidence="15" type="primary">LOC101857800</name>
</gene>
<feature type="binding site" evidence="11">
    <location>
        <position position="298"/>
    </location>
    <ligand>
        <name>Zn(2+)</name>
        <dbReference type="ChEBI" id="CHEBI:29105"/>
    </ligand>
</feature>
<evidence type="ECO:0000256" key="12">
    <source>
        <dbReference type="SAM" id="Coils"/>
    </source>
</evidence>